<organism evidence="1">
    <name type="scientific">Podoviridae sp. ctQyH19</name>
    <dbReference type="NCBI Taxonomy" id="2825249"/>
    <lineage>
        <taxon>Viruses</taxon>
        <taxon>Duplodnaviria</taxon>
        <taxon>Heunggongvirae</taxon>
        <taxon>Uroviricota</taxon>
        <taxon>Caudoviricetes</taxon>
    </lineage>
</organism>
<evidence type="ECO:0000313" key="1">
    <source>
        <dbReference type="EMBL" id="DAF96856.1"/>
    </source>
</evidence>
<reference evidence="1" key="1">
    <citation type="journal article" date="2021" name="Proc. Natl. Acad. Sci. U.S.A.">
        <title>A Catalog of Tens of Thousands of Viruses from Human Metagenomes Reveals Hidden Associations with Chronic Diseases.</title>
        <authorList>
            <person name="Tisza M.J."/>
            <person name="Buck C.B."/>
        </authorList>
    </citation>
    <scope>NUCLEOTIDE SEQUENCE</scope>
    <source>
        <strain evidence="1">CtQyH19</strain>
    </source>
</reference>
<sequence length="185" mass="21682">MANLFIIENNIAKPNVETLLISPYKEIWERDNSKDKERAIKEFTYIELMSSKKKSNPYAGYPEDTRHQKLKSMLFPEDKNWYPDNLVEQALADIVELQTEASPTYRYYMDNLAAAEKTREYLQNIDLNERTEKGMPVYKPKDVTSAIIDTEKVIQTLTVLKEKMEQELTESSRIRGNKTINVFEM</sequence>
<proteinExistence type="predicted"/>
<protein>
    <submittedName>
        <fullName evidence="1">Uncharacterized protein</fullName>
    </submittedName>
</protein>
<dbReference type="EMBL" id="BK016121">
    <property type="protein sequence ID" value="DAF96856.1"/>
    <property type="molecule type" value="Genomic_DNA"/>
</dbReference>
<accession>A0A8S5UQT2</accession>
<name>A0A8S5UQT2_9CAUD</name>